<keyword evidence="2" id="KW-0238">DNA-binding</keyword>
<feature type="domain" description="HTH araC/xylS-type" evidence="5">
    <location>
        <begin position="113"/>
        <end position="218"/>
    </location>
</feature>
<feature type="transmembrane region" description="Helical" evidence="4">
    <location>
        <begin position="32"/>
        <end position="52"/>
    </location>
</feature>
<name>A0AA37T2L5_9ALTE</name>
<organism evidence="6 7">
    <name type="scientific">Agaribacter marinus</name>
    <dbReference type="NCBI Taxonomy" id="1431249"/>
    <lineage>
        <taxon>Bacteria</taxon>
        <taxon>Pseudomonadati</taxon>
        <taxon>Pseudomonadota</taxon>
        <taxon>Gammaproteobacteria</taxon>
        <taxon>Alteromonadales</taxon>
        <taxon>Alteromonadaceae</taxon>
        <taxon>Agaribacter</taxon>
    </lineage>
</organism>
<keyword evidence="4" id="KW-0812">Transmembrane</keyword>
<dbReference type="Pfam" id="PF12833">
    <property type="entry name" value="HTH_18"/>
    <property type="match status" value="1"/>
</dbReference>
<evidence type="ECO:0000259" key="5">
    <source>
        <dbReference type="PROSITE" id="PS01124"/>
    </source>
</evidence>
<dbReference type="Gene3D" id="1.10.10.60">
    <property type="entry name" value="Homeodomain-like"/>
    <property type="match status" value="1"/>
</dbReference>
<keyword evidence="3" id="KW-0804">Transcription</keyword>
<keyword evidence="7" id="KW-1185">Reference proteome</keyword>
<dbReference type="EMBL" id="BSOT01000005">
    <property type="protein sequence ID" value="GLR71138.1"/>
    <property type="molecule type" value="Genomic_DNA"/>
</dbReference>
<keyword evidence="4" id="KW-0472">Membrane</keyword>
<evidence type="ECO:0000256" key="4">
    <source>
        <dbReference type="SAM" id="Phobius"/>
    </source>
</evidence>
<dbReference type="AlphaFoldDB" id="A0AA37T2L5"/>
<dbReference type="InterPro" id="IPR018062">
    <property type="entry name" value="HTH_AraC-typ_CS"/>
</dbReference>
<accession>A0AA37T2L5</accession>
<dbReference type="InterPro" id="IPR018060">
    <property type="entry name" value="HTH_AraC"/>
</dbReference>
<gene>
    <name evidence="6" type="ORF">GCM10007852_20460</name>
</gene>
<dbReference type="InterPro" id="IPR009057">
    <property type="entry name" value="Homeodomain-like_sf"/>
</dbReference>
<dbReference type="PROSITE" id="PS00041">
    <property type="entry name" value="HTH_ARAC_FAMILY_1"/>
    <property type="match status" value="1"/>
</dbReference>
<dbReference type="PANTHER" id="PTHR43280">
    <property type="entry name" value="ARAC-FAMILY TRANSCRIPTIONAL REGULATOR"/>
    <property type="match status" value="1"/>
</dbReference>
<evidence type="ECO:0000256" key="1">
    <source>
        <dbReference type="ARBA" id="ARBA00023015"/>
    </source>
</evidence>
<reference evidence="6" key="2">
    <citation type="submission" date="2023-01" db="EMBL/GenBank/DDBJ databases">
        <title>Draft genome sequence of Agaribacter marinus strain NBRC 110023.</title>
        <authorList>
            <person name="Sun Q."/>
            <person name="Mori K."/>
        </authorList>
    </citation>
    <scope>NUCLEOTIDE SEQUENCE</scope>
    <source>
        <strain evidence="6">NBRC 110023</strain>
    </source>
</reference>
<keyword evidence="4" id="KW-1133">Transmembrane helix</keyword>
<evidence type="ECO:0000256" key="3">
    <source>
        <dbReference type="ARBA" id="ARBA00023163"/>
    </source>
</evidence>
<sequence>MPIMVVIVLHVIWTGIAGFKDDLIDLRRQARIWLCALPIFLISVNVVAEYTVNEERQVVVYLFAEFLGVSVLLFLLANFNEEVLKFSSDVKLDNQPSKNNALNIHDKDKAAYRRLMTLIEEEQIYLNDNLSMSALAENVGIPEHQLRVIINQGLGHKNFSTFLAGYRIAHVKLALSDPQQARVPIMTIALNNGFSSLATFNRLFKLETGMAAGEFRKRVLRNL</sequence>
<dbReference type="GO" id="GO:0003700">
    <property type="term" value="F:DNA-binding transcription factor activity"/>
    <property type="evidence" value="ECO:0007669"/>
    <property type="project" value="InterPro"/>
</dbReference>
<evidence type="ECO:0000313" key="6">
    <source>
        <dbReference type="EMBL" id="GLR71138.1"/>
    </source>
</evidence>
<proteinExistence type="predicted"/>
<dbReference type="SUPFAM" id="SSF46689">
    <property type="entry name" value="Homeodomain-like"/>
    <property type="match status" value="1"/>
</dbReference>
<comment type="caution">
    <text evidence="6">The sequence shown here is derived from an EMBL/GenBank/DDBJ whole genome shotgun (WGS) entry which is preliminary data.</text>
</comment>
<keyword evidence="1" id="KW-0805">Transcription regulation</keyword>
<dbReference type="PROSITE" id="PS01124">
    <property type="entry name" value="HTH_ARAC_FAMILY_2"/>
    <property type="match status" value="1"/>
</dbReference>
<dbReference type="PANTHER" id="PTHR43280:SF29">
    <property type="entry name" value="ARAC-FAMILY TRANSCRIPTIONAL REGULATOR"/>
    <property type="match status" value="1"/>
</dbReference>
<dbReference type="SMART" id="SM00342">
    <property type="entry name" value="HTH_ARAC"/>
    <property type="match status" value="1"/>
</dbReference>
<reference evidence="6" key="1">
    <citation type="journal article" date="2014" name="Int. J. Syst. Evol. Microbiol.">
        <title>Complete genome sequence of Corynebacterium casei LMG S-19264T (=DSM 44701T), isolated from a smear-ripened cheese.</title>
        <authorList>
            <consortium name="US DOE Joint Genome Institute (JGI-PGF)"/>
            <person name="Walter F."/>
            <person name="Albersmeier A."/>
            <person name="Kalinowski J."/>
            <person name="Ruckert C."/>
        </authorList>
    </citation>
    <scope>NUCLEOTIDE SEQUENCE</scope>
    <source>
        <strain evidence="6">NBRC 110023</strain>
    </source>
</reference>
<dbReference type="GO" id="GO:0043565">
    <property type="term" value="F:sequence-specific DNA binding"/>
    <property type="evidence" value="ECO:0007669"/>
    <property type="project" value="InterPro"/>
</dbReference>
<dbReference type="Proteomes" id="UP001156601">
    <property type="component" value="Unassembled WGS sequence"/>
</dbReference>
<evidence type="ECO:0000313" key="7">
    <source>
        <dbReference type="Proteomes" id="UP001156601"/>
    </source>
</evidence>
<protein>
    <recommendedName>
        <fullName evidence="5">HTH araC/xylS-type domain-containing protein</fullName>
    </recommendedName>
</protein>
<feature type="transmembrane region" description="Helical" evidence="4">
    <location>
        <begin position="58"/>
        <end position="77"/>
    </location>
</feature>
<evidence type="ECO:0000256" key="2">
    <source>
        <dbReference type="ARBA" id="ARBA00023125"/>
    </source>
</evidence>